<dbReference type="AlphaFoldDB" id="A0A6I5ZQ93"/>
<comment type="subcellular location">
    <subcellularLocation>
        <location evidence="2">Cytoplasm</location>
        <location evidence="2">Nucleoid</location>
    </subcellularLocation>
</comment>
<keyword evidence="3" id="KW-0175">Coiled coil</keyword>
<dbReference type="NCBIfam" id="TIGR00103">
    <property type="entry name" value="DNA_YbaB_EbfC"/>
    <property type="match status" value="1"/>
</dbReference>
<dbReference type="SUPFAM" id="SSF82607">
    <property type="entry name" value="YbaB-like"/>
    <property type="match status" value="1"/>
</dbReference>
<feature type="coiled-coil region" evidence="3">
    <location>
        <begin position="6"/>
        <end position="33"/>
    </location>
</feature>
<dbReference type="EMBL" id="CP046244">
    <property type="protein sequence ID" value="QGP91990.1"/>
    <property type="molecule type" value="Genomic_DNA"/>
</dbReference>
<keyword evidence="2" id="KW-0963">Cytoplasm</keyword>
<keyword evidence="5" id="KW-1185">Reference proteome</keyword>
<evidence type="ECO:0000256" key="1">
    <source>
        <dbReference type="ARBA" id="ARBA00023125"/>
    </source>
</evidence>
<accession>A0A6I5ZQ93</accession>
<dbReference type="GO" id="GO:0043590">
    <property type="term" value="C:bacterial nucleoid"/>
    <property type="evidence" value="ECO:0007669"/>
    <property type="project" value="UniProtKB-UniRule"/>
</dbReference>
<keyword evidence="1 2" id="KW-0238">DNA-binding</keyword>
<dbReference type="Proteomes" id="UP000425916">
    <property type="component" value="Chromosome"/>
</dbReference>
<reference evidence="4 5" key="1">
    <citation type="submission" date="2019-11" db="EMBL/GenBank/DDBJ databases">
        <title>Genome sequence of Moorella glycerini DSM11254.</title>
        <authorList>
            <person name="Poehlein A."/>
            <person name="Boeer T."/>
            <person name="Daniel R."/>
        </authorList>
    </citation>
    <scope>NUCLEOTIDE SEQUENCE [LARGE SCALE GENOMIC DNA]</scope>
    <source>
        <strain evidence="4 5">DSM 11254</strain>
    </source>
</reference>
<dbReference type="HAMAP" id="MF_00274">
    <property type="entry name" value="DNA_YbaB_EbfC"/>
    <property type="match status" value="1"/>
</dbReference>
<gene>
    <name evidence="4" type="ORF">MGLY_13450</name>
</gene>
<dbReference type="PIRSF" id="PIRSF004555">
    <property type="entry name" value="UCP004555"/>
    <property type="match status" value="1"/>
</dbReference>
<dbReference type="Pfam" id="PF02575">
    <property type="entry name" value="YbaB_DNA_bd"/>
    <property type="match status" value="1"/>
</dbReference>
<protein>
    <recommendedName>
        <fullName evidence="2">Nucleoid-associated protein MGLY_13450</fullName>
    </recommendedName>
</protein>
<dbReference type="PANTHER" id="PTHR33449">
    <property type="entry name" value="NUCLEOID-ASSOCIATED PROTEIN YBAB"/>
    <property type="match status" value="1"/>
</dbReference>
<dbReference type="InterPro" id="IPR036894">
    <property type="entry name" value="YbaB-like_sf"/>
</dbReference>
<dbReference type="InterPro" id="IPR004401">
    <property type="entry name" value="YbaB/EbfC"/>
</dbReference>
<comment type="subunit">
    <text evidence="2">Homodimer.</text>
</comment>
<comment type="function">
    <text evidence="2">Binds to DNA and alters its conformation. May be involved in regulation of gene expression, nucleoid organization and DNA protection.</text>
</comment>
<proteinExistence type="inferred from homology"/>
<evidence type="ECO:0000256" key="2">
    <source>
        <dbReference type="HAMAP-Rule" id="MF_00274"/>
    </source>
</evidence>
<comment type="similarity">
    <text evidence="2">Belongs to the YbaB/EbfC family.</text>
</comment>
<evidence type="ECO:0000313" key="4">
    <source>
        <dbReference type="EMBL" id="QGP91990.1"/>
    </source>
</evidence>
<dbReference type="OrthoDB" id="9795263at2"/>
<evidence type="ECO:0000313" key="5">
    <source>
        <dbReference type="Proteomes" id="UP000425916"/>
    </source>
</evidence>
<dbReference type="Gene3D" id="3.30.1310.10">
    <property type="entry name" value="Nucleoid-associated protein YbaB-like domain"/>
    <property type="match status" value="1"/>
</dbReference>
<sequence>MGMNNINKMMKQMQKMQAQIAKLQDELGEKTVEAAAGGGAVVVVANGRQEIVSIKIDPVAVDPEDVEMLQDLILAAVNEALRQSQEMVAREMGKITGNMRLPGF</sequence>
<evidence type="ECO:0000256" key="3">
    <source>
        <dbReference type="SAM" id="Coils"/>
    </source>
</evidence>
<dbReference type="PANTHER" id="PTHR33449:SF1">
    <property type="entry name" value="NUCLEOID-ASSOCIATED PROTEIN YBAB"/>
    <property type="match status" value="1"/>
</dbReference>
<dbReference type="GO" id="GO:0005829">
    <property type="term" value="C:cytosol"/>
    <property type="evidence" value="ECO:0007669"/>
    <property type="project" value="TreeGrafter"/>
</dbReference>
<organism evidence="4 5">
    <name type="scientific">Neomoorella glycerini</name>
    <dbReference type="NCBI Taxonomy" id="55779"/>
    <lineage>
        <taxon>Bacteria</taxon>
        <taxon>Bacillati</taxon>
        <taxon>Bacillota</taxon>
        <taxon>Clostridia</taxon>
        <taxon>Neomoorellales</taxon>
        <taxon>Neomoorellaceae</taxon>
        <taxon>Neomoorella</taxon>
    </lineage>
</organism>
<dbReference type="GO" id="GO:0003677">
    <property type="term" value="F:DNA binding"/>
    <property type="evidence" value="ECO:0007669"/>
    <property type="project" value="UniProtKB-UniRule"/>
</dbReference>
<name>A0A6I5ZQ93_9FIRM</name>